<reference evidence="2" key="1">
    <citation type="submission" date="2016-02" db="EMBL/GenBank/DDBJ databases">
        <authorList>
            <person name="Holder M.E."/>
            <person name="Ajami N.J."/>
            <person name="Petrosino J.F."/>
        </authorList>
    </citation>
    <scope>NUCLEOTIDE SEQUENCE [LARGE SCALE GENOMIC DNA]</scope>
    <source>
        <strain evidence="2">DSM 12838</strain>
    </source>
</reference>
<proteinExistence type="predicted"/>
<dbReference type="InterPro" id="IPR053842">
    <property type="entry name" value="NikA-like"/>
</dbReference>
<dbReference type="OrthoDB" id="8966807at2"/>
<dbReference type="KEGG" id="doa:AXF15_12450"/>
<evidence type="ECO:0000313" key="2">
    <source>
        <dbReference type="Proteomes" id="UP000063964"/>
    </source>
</evidence>
<dbReference type="EMBL" id="CP014230">
    <property type="protein sequence ID" value="AMD93829.1"/>
    <property type="molecule type" value="Genomic_DNA"/>
</dbReference>
<dbReference type="RefSeq" id="WP_066608117.1">
    <property type="nucleotide sequence ID" value="NZ_CP014230.1"/>
</dbReference>
<dbReference type="AlphaFoldDB" id="A0A120KP18"/>
<dbReference type="STRING" id="888061.AXF15_12450"/>
<evidence type="ECO:0000313" key="1">
    <source>
        <dbReference type="EMBL" id="AMD93829.1"/>
    </source>
</evidence>
<dbReference type="Proteomes" id="UP000063964">
    <property type="component" value="Chromosome"/>
</dbReference>
<protein>
    <submittedName>
        <fullName evidence="1">Uncharacterized protein</fullName>
    </submittedName>
</protein>
<dbReference type="Pfam" id="PF21983">
    <property type="entry name" value="NikA-like"/>
    <property type="match status" value="1"/>
</dbReference>
<name>A0A120KP18_9BACT</name>
<keyword evidence="2" id="KW-1185">Reference proteome</keyword>
<accession>A0A120KP18</accession>
<sequence length="112" mass="12610">MAKQNKPRGKRDKCVKMYVTAEELSVLLESSGRAGLSLSTFARRVCLAMQVKSREDQQARRELLKINADLGRLGGLLKQALASGVDRHLIHTHLREIDRTRDLLKTRVKGMA</sequence>
<organism evidence="1 2">
    <name type="scientific">Desulfomicrobium orale DSM 12838</name>
    <dbReference type="NCBI Taxonomy" id="888061"/>
    <lineage>
        <taxon>Bacteria</taxon>
        <taxon>Pseudomonadati</taxon>
        <taxon>Thermodesulfobacteriota</taxon>
        <taxon>Desulfovibrionia</taxon>
        <taxon>Desulfovibrionales</taxon>
        <taxon>Desulfomicrobiaceae</taxon>
        <taxon>Desulfomicrobium</taxon>
    </lineage>
</organism>
<gene>
    <name evidence="1" type="ORF">AXF15_12450</name>
</gene>